<dbReference type="Gene3D" id="3.30.450.20">
    <property type="entry name" value="PAS domain"/>
    <property type="match status" value="1"/>
</dbReference>
<feature type="transmembrane region" description="Helical" evidence="18">
    <location>
        <begin position="33"/>
        <end position="52"/>
    </location>
</feature>
<accession>A0ABY0IME3</accession>
<sequence length="433" mass="48535">MVKAVWLRAFFFLFLLCAVTGPVWIFVGRQQAWETFCGGLLLYLLYHLWFLAKLMRWLRGPLDARVPAGWGIWEVAFAGLHRRVRIRLEQQHSLARALERFRLAGEALPDGVVVFNRHRQIDGLNAQAAAHFNLNPATDRGQPVTNLIRQPEMVSYLSAGQFDEPLLLQNDLHKGQTLQIQVIPYGDDQNLLISRDISQLERLENMRRDFVANVSHELKTPLTVVSGFVEMLVDDFDAYPREDALHYLRLVQEQSGRMQHLIDDLLTLSALETGSLTPLDERVEVPALLTSIRQEAQALSAGRHQISLVCDGPPVLLGCANELRSAFGNLASNAVRYTPDGGRVELIWQRTADGAAFTVADSGIGIAPQHIPRLTERFYRVDRSRSRETGGTGLGLAIVKHVLTRHQGRLEVESEAGKGSRFSACFPALRIPD</sequence>
<dbReference type="PRINTS" id="PR00344">
    <property type="entry name" value="BCTRLSENSOR"/>
</dbReference>
<dbReference type="InterPro" id="IPR021766">
    <property type="entry name" value="PhoR_N"/>
</dbReference>
<dbReference type="NCBIfam" id="NF008235">
    <property type="entry name" value="PRK11006.1"/>
    <property type="match status" value="1"/>
</dbReference>
<dbReference type="InterPro" id="IPR004358">
    <property type="entry name" value="Sig_transdc_His_kin-like_C"/>
</dbReference>
<keyword evidence="5" id="KW-0813">Transport</keyword>
<dbReference type="RefSeq" id="WP_130459597.1">
    <property type="nucleotide sequence ID" value="NZ_SHKM01000002.1"/>
</dbReference>
<organism evidence="20 21">
    <name type="scientific">Azospira oryzae</name>
    <dbReference type="NCBI Taxonomy" id="146939"/>
    <lineage>
        <taxon>Bacteria</taxon>
        <taxon>Pseudomonadati</taxon>
        <taxon>Pseudomonadota</taxon>
        <taxon>Betaproteobacteria</taxon>
        <taxon>Rhodocyclales</taxon>
        <taxon>Rhodocyclaceae</taxon>
        <taxon>Azospira</taxon>
    </lineage>
</organism>
<evidence type="ECO:0000256" key="15">
    <source>
        <dbReference type="ARBA" id="ARBA00023012"/>
    </source>
</evidence>
<dbReference type="PANTHER" id="PTHR45453:SF1">
    <property type="entry name" value="PHOSPHATE REGULON SENSOR PROTEIN PHOR"/>
    <property type="match status" value="1"/>
</dbReference>
<evidence type="ECO:0000256" key="13">
    <source>
        <dbReference type="ARBA" id="ARBA00022840"/>
    </source>
</evidence>
<dbReference type="SUPFAM" id="SSF55785">
    <property type="entry name" value="PYP-like sensor domain (PAS domain)"/>
    <property type="match status" value="1"/>
</dbReference>
<comment type="function">
    <text evidence="17">Member of the two-component regulatory system PhoR/PhoB involved in the phosphate regulon genes expression. PhoR may function as a membrane-associated protein kinase that phosphorylates PhoB in response to environmental signals.</text>
</comment>
<evidence type="ECO:0000256" key="6">
    <source>
        <dbReference type="ARBA" id="ARBA00022475"/>
    </source>
</evidence>
<dbReference type="CDD" id="cd00082">
    <property type="entry name" value="HisKA"/>
    <property type="match status" value="1"/>
</dbReference>
<dbReference type="InterPro" id="IPR003594">
    <property type="entry name" value="HATPase_dom"/>
</dbReference>
<dbReference type="SUPFAM" id="SSF47384">
    <property type="entry name" value="Homodimeric domain of signal transducing histidine kinase"/>
    <property type="match status" value="1"/>
</dbReference>
<dbReference type="GO" id="GO:0016301">
    <property type="term" value="F:kinase activity"/>
    <property type="evidence" value="ECO:0007669"/>
    <property type="project" value="UniProtKB-KW"/>
</dbReference>
<dbReference type="Gene3D" id="1.10.287.130">
    <property type="match status" value="1"/>
</dbReference>
<dbReference type="SUPFAM" id="SSF55874">
    <property type="entry name" value="ATPase domain of HSP90 chaperone/DNA topoisomerase II/histidine kinase"/>
    <property type="match status" value="1"/>
</dbReference>
<keyword evidence="13" id="KW-0067">ATP-binding</keyword>
<keyword evidence="6" id="KW-1003">Cell membrane</keyword>
<evidence type="ECO:0000256" key="1">
    <source>
        <dbReference type="ARBA" id="ARBA00000085"/>
    </source>
</evidence>
<evidence type="ECO:0000256" key="16">
    <source>
        <dbReference type="ARBA" id="ARBA00023136"/>
    </source>
</evidence>
<evidence type="ECO:0000256" key="5">
    <source>
        <dbReference type="ARBA" id="ARBA00022448"/>
    </source>
</evidence>
<dbReference type="PANTHER" id="PTHR45453">
    <property type="entry name" value="PHOSPHATE REGULON SENSOR PROTEIN PHOR"/>
    <property type="match status" value="1"/>
</dbReference>
<feature type="transmembrane region" description="Helical" evidence="18">
    <location>
        <begin position="7"/>
        <end position="27"/>
    </location>
</feature>
<comment type="subcellular location">
    <subcellularLocation>
        <location evidence="2">Cell membrane</location>
    </subcellularLocation>
</comment>
<keyword evidence="10 18" id="KW-0812">Transmembrane</keyword>
<evidence type="ECO:0000256" key="17">
    <source>
        <dbReference type="ARBA" id="ARBA00025207"/>
    </source>
</evidence>
<dbReference type="InterPro" id="IPR035965">
    <property type="entry name" value="PAS-like_dom_sf"/>
</dbReference>
<dbReference type="PROSITE" id="PS50109">
    <property type="entry name" value="HIS_KIN"/>
    <property type="match status" value="1"/>
</dbReference>
<dbReference type="InterPro" id="IPR050351">
    <property type="entry name" value="BphY/WalK/GraS-like"/>
</dbReference>
<dbReference type="EC" id="2.7.13.3" evidence="3"/>
<dbReference type="Pfam" id="PF02518">
    <property type="entry name" value="HATPase_c"/>
    <property type="match status" value="1"/>
</dbReference>
<evidence type="ECO:0000256" key="7">
    <source>
        <dbReference type="ARBA" id="ARBA00022553"/>
    </source>
</evidence>
<dbReference type="Pfam" id="PF11808">
    <property type="entry name" value="PhoR"/>
    <property type="match status" value="1"/>
</dbReference>
<keyword evidence="21" id="KW-1185">Reference proteome</keyword>
<dbReference type="InterPro" id="IPR003661">
    <property type="entry name" value="HisK_dim/P_dom"/>
</dbReference>
<protein>
    <recommendedName>
        <fullName evidence="4">Phosphate regulon sensor protein PhoR</fullName>
        <ecNumber evidence="3">2.7.13.3</ecNumber>
    </recommendedName>
</protein>
<dbReference type="NCBIfam" id="TIGR02966">
    <property type="entry name" value="phoR_proteo"/>
    <property type="match status" value="1"/>
</dbReference>
<evidence type="ECO:0000313" key="21">
    <source>
        <dbReference type="Proteomes" id="UP000292136"/>
    </source>
</evidence>
<keyword evidence="15" id="KW-0902">Two-component regulatory system</keyword>
<dbReference type="InterPro" id="IPR014310">
    <property type="entry name" value="Sig_transdc_His_kinase_PhoR"/>
</dbReference>
<dbReference type="Pfam" id="PF00512">
    <property type="entry name" value="HisKA"/>
    <property type="match status" value="1"/>
</dbReference>
<evidence type="ECO:0000256" key="3">
    <source>
        <dbReference type="ARBA" id="ARBA00012438"/>
    </source>
</evidence>
<keyword evidence="9" id="KW-0808">Transferase</keyword>
<proteinExistence type="predicted"/>
<evidence type="ECO:0000256" key="14">
    <source>
        <dbReference type="ARBA" id="ARBA00022989"/>
    </source>
</evidence>
<dbReference type="Gene3D" id="3.30.565.10">
    <property type="entry name" value="Histidine kinase-like ATPase, C-terminal domain"/>
    <property type="match status" value="1"/>
</dbReference>
<evidence type="ECO:0000256" key="10">
    <source>
        <dbReference type="ARBA" id="ARBA00022692"/>
    </source>
</evidence>
<evidence type="ECO:0000256" key="4">
    <source>
        <dbReference type="ARBA" id="ARBA00019665"/>
    </source>
</evidence>
<evidence type="ECO:0000256" key="12">
    <source>
        <dbReference type="ARBA" id="ARBA00022777"/>
    </source>
</evidence>
<dbReference type="SMART" id="SM00387">
    <property type="entry name" value="HATPase_c"/>
    <property type="match status" value="1"/>
</dbReference>
<evidence type="ECO:0000259" key="19">
    <source>
        <dbReference type="PROSITE" id="PS50109"/>
    </source>
</evidence>
<dbReference type="InterPro" id="IPR036890">
    <property type="entry name" value="HATPase_C_sf"/>
</dbReference>
<keyword evidence="7" id="KW-0597">Phosphoprotein</keyword>
<dbReference type="InterPro" id="IPR005467">
    <property type="entry name" value="His_kinase_dom"/>
</dbReference>
<evidence type="ECO:0000256" key="2">
    <source>
        <dbReference type="ARBA" id="ARBA00004236"/>
    </source>
</evidence>
<keyword evidence="14 18" id="KW-1133">Transmembrane helix</keyword>
<keyword evidence="8" id="KW-0592">Phosphate transport</keyword>
<keyword evidence="12 20" id="KW-0418">Kinase</keyword>
<comment type="catalytic activity">
    <reaction evidence="1">
        <text>ATP + protein L-histidine = ADP + protein N-phospho-L-histidine.</text>
        <dbReference type="EC" id="2.7.13.3"/>
    </reaction>
</comment>
<evidence type="ECO:0000256" key="18">
    <source>
        <dbReference type="SAM" id="Phobius"/>
    </source>
</evidence>
<dbReference type="SMART" id="SM00091">
    <property type="entry name" value="PAS"/>
    <property type="match status" value="1"/>
</dbReference>
<gene>
    <name evidence="20" type="ORF">EV678_2258</name>
</gene>
<dbReference type="Proteomes" id="UP000292136">
    <property type="component" value="Unassembled WGS sequence"/>
</dbReference>
<keyword evidence="16 18" id="KW-0472">Membrane</keyword>
<feature type="domain" description="Histidine kinase" evidence="19">
    <location>
        <begin position="213"/>
        <end position="430"/>
    </location>
</feature>
<name>A0ABY0IME3_9RHOO</name>
<comment type="caution">
    <text evidence="20">The sequence shown here is derived from an EMBL/GenBank/DDBJ whole genome shotgun (WGS) entry which is preliminary data.</text>
</comment>
<dbReference type="InterPro" id="IPR000014">
    <property type="entry name" value="PAS"/>
</dbReference>
<dbReference type="EMBL" id="SHKM01000002">
    <property type="protein sequence ID" value="RZT76382.1"/>
    <property type="molecule type" value="Genomic_DNA"/>
</dbReference>
<dbReference type="InterPro" id="IPR036097">
    <property type="entry name" value="HisK_dim/P_sf"/>
</dbReference>
<evidence type="ECO:0000256" key="11">
    <source>
        <dbReference type="ARBA" id="ARBA00022741"/>
    </source>
</evidence>
<evidence type="ECO:0000256" key="8">
    <source>
        <dbReference type="ARBA" id="ARBA00022592"/>
    </source>
</evidence>
<keyword evidence="11" id="KW-0547">Nucleotide-binding</keyword>
<evidence type="ECO:0000313" key="20">
    <source>
        <dbReference type="EMBL" id="RZT76382.1"/>
    </source>
</evidence>
<reference evidence="20 21" key="1">
    <citation type="submission" date="2019-02" db="EMBL/GenBank/DDBJ databases">
        <title>Genomic Encyclopedia of Type Strains, Phase IV (KMG-IV): sequencing the most valuable type-strain genomes for metagenomic binning, comparative biology and taxonomic classification.</title>
        <authorList>
            <person name="Goeker M."/>
        </authorList>
    </citation>
    <scope>NUCLEOTIDE SEQUENCE [LARGE SCALE GENOMIC DNA]</scope>
    <source>
        <strain evidence="20 21">DSM 21223</strain>
    </source>
</reference>
<evidence type="ECO:0000256" key="9">
    <source>
        <dbReference type="ARBA" id="ARBA00022679"/>
    </source>
</evidence>
<dbReference type="SMART" id="SM00388">
    <property type="entry name" value="HisKA"/>
    <property type="match status" value="1"/>
</dbReference>